<evidence type="ECO:0000256" key="2">
    <source>
        <dbReference type="ARBA" id="ARBA00004236"/>
    </source>
</evidence>
<reference evidence="13" key="1">
    <citation type="submission" date="2018-02" db="EMBL/GenBank/DDBJ databases">
        <title>Rhizophora mucronata_Transcriptome.</title>
        <authorList>
            <person name="Meera S.P."/>
            <person name="Sreeshan A."/>
            <person name="Augustine A."/>
        </authorList>
    </citation>
    <scope>NUCLEOTIDE SEQUENCE</scope>
    <source>
        <tissue evidence="13">Leaf</tissue>
    </source>
</reference>
<keyword evidence="3" id="KW-0343">GTPase activation</keyword>
<comment type="similarity">
    <text evidence="11">Belongs to the plant CAR protein family.</text>
</comment>
<proteinExistence type="inferred from homology"/>
<dbReference type="AlphaFoldDB" id="A0A2P2Q2T7"/>
<dbReference type="InterPro" id="IPR035892">
    <property type="entry name" value="C2_domain_sf"/>
</dbReference>
<dbReference type="PANTHER" id="PTHR45933:SF11">
    <property type="entry name" value="PROTEIN C2-DOMAIN ABA-RELATED 1"/>
    <property type="match status" value="1"/>
</dbReference>
<dbReference type="Gene3D" id="2.60.40.150">
    <property type="entry name" value="C2 domain"/>
    <property type="match status" value="1"/>
</dbReference>
<keyword evidence="9" id="KW-0472">Membrane</keyword>
<keyword evidence="5" id="KW-0938">Abscisic acid signaling pathway</keyword>
<evidence type="ECO:0000259" key="12">
    <source>
        <dbReference type="PROSITE" id="PS50004"/>
    </source>
</evidence>
<dbReference type="PANTHER" id="PTHR45933">
    <property type="entry name" value="PROTEIN C2-DOMAIN ABA-RELATED 4"/>
    <property type="match status" value="1"/>
</dbReference>
<keyword evidence="6" id="KW-0479">Metal-binding</keyword>
<evidence type="ECO:0000256" key="6">
    <source>
        <dbReference type="ARBA" id="ARBA00022723"/>
    </source>
</evidence>
<comment type="subcellular location">
    <subcellularLocation>
        <location evidence="2">Cell membrane</location>
    </subcellularLocation>
    <subcellularLocation>
        <location evidence="1">Nucleus</location>
    </subcellularLocation>
</comment>
<dbReference type="GO" id="GO:0009738">
    <property type="term" value="P:abscisic acid-activated signaling pathway"/>
    <property type="evidence" value="ECO:0007669"/>
    <property type="project" value="UniProtKB-KW"/>
</dbReference>
<dbReference type="GO" id="GO:0008289">
    <property type="term" value="F:lipid binding"/>
    <property type="evidence" value="ECO:0007669"/>
    <property type="project" value="UniProtKB-KW"/>
</dbReference>
<dbReference type="InterPro" id="IPR044562">
    <property type="entry name" value="CAR1-11"/>
</dbReference>
<keyword evidence="8" id="KW-0446">Lipid-binding</keyword>
<dbReference type="InterPro" id="IPR000008">
    <property type="entry name" value="C2_dom"/>
</dbReference>
<keyword evidence="7" id="KW-0106">Calcium</keyword>
<evidence type="ECO:0000256" key="5">
    <source>
        <dbReference type="ARBA" id="ARBA00022682"/>
    </source>
</evidence>
<dbReference type="EMBL" id="GGEC01080824">
    <property type="protein sequence ID" value="MBX61308.1"/>
    <property type="molecule type" value="Transcribed_RNA"/>
</dbReference>
<dbReference type="GO" id="GO:0005634">
    <property type="term" value="C:nucleus"/>
    <property type="evidence" value="ECO:0007669"/>
    <property type="project" value="UniProtKB-SubCell"/>
</dbReference>
<dbReference type="GO" id="GO:0005096">
    <property type="term" value="F:GTPase activator activity"/>
    <property type="evidence" value="ECO:0007669"/>
    <property type="project" value="UniProtKB-KW"/>
</dbReference>
<evidence type="ECO:0000256" key="1">
    <source>
        <dbReference type="ARBA" id="ARBA00004123"/>
    </source>
</evidence>
<evidence type="ECO:0000256" key="9">
    <source>
        <dbReference type="ARBA" id="ARBA00023136"/>
    </source>
</evidence>
<dbReference type="GO" id="GO:0046872">
    <property type="term" value="F:metal ion binding"/>
    <property type="evidence" value="ECO:0007669"/>
    <property type="project" value="UniProtKB-KW"/>
</dbReference>
<name>A0A2P2Q2T7_RHIMU</name>
<evidence type="ECO:0000256" key="3">
    <source>
        <dbReference type="ARBA" id="ARBA00022468"/>
    </source>
</evidence>
<evidence type="ECO:0000313" key="13">
    <source>
        <dbReference type="EMBL" id="MBX61308.1"/>
    </source>
</evidence>
<accession>A0A2P2Q2T7</accession>
<evidence type="ECO:0000256" key="7">
    <source>
        <dbReference type="ARBA" id="ARBA00022837"/>
    </source>
</evidence>
<dbReference type="SUPFAM" id="SSF49562">
    <property type="entry name" value="C2 domain (Calcium/lipid-binding domain, CaLB)"/>
    <property type="match status" value="1"/>
</dbReference>
<dbReference type="PROSITE" id="PS50004">
    <property type="entry name" value="C2"/>
    <property type="match status" value="1"/>
</dbReference>
<feature type="domain" description="C2" evidence="12">
    <location>
        <begin position="1"/>
        <end position="76"/>
    </location>
</feature>
<evidence type="ECO:0000256" key="10">
    <source>
        <dbReference type="ARBA" id="ARBA00023242"/>
    </source>
</evidence>
<evidence type="ECO:0000256" key="11">
    <source>
        <dbReference type="ARBA" id="ARBA00024037"/>
    </source>
</evidence>
<protein>
    <submittedName>
        <fullName evidence="13">Putative ADP-ribosylation factor GTPase-activating protein AGD11 isoform X2</fullName>
    </submittedName>
</protein>
<organism evidence="13">
    <name type="scientific">Rhizophora mucronata</name>
    <name type="common">Asiatic mangrove</name>
    <dbReference type="NCBI Taxonomy" id="61149"/>
    <lineage>
        <taxon>Eukaryota</taxon>
        <taxon>Viridiplantae</taxon>
        <taxon>Streptophyta</taxon>
        <taxon>Embryophyta</taxon>
        <taxon>Tracheophyta</taxon>
        <taxon>Spermatophyta</taxon>
        <taxon>Magnoliopsida</taxon>
        <taxon>eudicotyledons</taxon>
        <taxon>Gunneridae</taxon>
        <taxon>Pentapetalae</taxon>
        <taxon>rosids</taxon>
        <taxon>fabids</taxon>
        <taxon>Malpighiales</taxon>
        <taxon>Rhizophoraceae</taxon>
        <taxon>Rhizophora</taxon>
    </lineage>
</organism>
<dbReference type="Pfam" id="PF00168">
    <property type="entry name" value="C2"/>
    <property type="match status" value="1"/>
</dbReference>
<evidence type="ECO:0000256" key="8">
    <source>
        <dbReference type="ARBA" id="ARBA00023121"/>
    </source>
</evidence>
<keyword evidence="4" id="KW-1003">Cell membrane</keyword>
<keyword evidence="10" id="KW-0539">Nucleus</keyword>
<evidence type="ECO:0000256" key="4">
    <source>
        <dbReference type="ARBA" id="ARBA00022475"/>
    </source>
</evidence>
<sequence length="138" mass="16034">MFIIYCDVLQKLKTRVVKKNINPEWNEYLTLSIGDPNLPVRLEVYDKDIFSPDDKMGVAEFSISPFIEAVRMRLLDLPPGTIITRIQPSRRNCFAEESHIMWEDGKVVQHMCLRLKKVECGEVKLQLEWIDVPDSKGL</sequence>
<dbReference type="GO" id="GO:0005886">
    <property type="term" value="C:plasma membrane"/>
    <property type="evidence" value="ECO:0007669"/>
    <property type="project" value="UniProtKB-SubCell"/>
</dbReference>